<proteinExistence type="predicted"/>
<reference evidence="1 2" key="1">
    <citation type="submission" date="2018-08" db="EMBL/GenBank/DDBJ databases">
        <title>Sphingobium sp. EO9.</title>
        <authorList>
            <person name="Park Y."/>
            <person name="Kim K.H."/>
            <person name="Jeon C.O."/>
        </authorList>
    </citation>
    <scope>NUCLEOTIDE SEQUENCE [LARGE SCALE GENOMIC DNA]</scope>
    <source>
        <strain evidence="1 2">EO9</strain>
    </source>
</reference>
<sequence>MQTRCEERAMNKDWAQYWIGLFADGTDELMTLYNPQFQFEDVNFDLRINNDLPALRKFFEGFIIKDPTQSYNKFDVFDYVGDNRLGSFQWTWETKHAGDFLGVPAAGKVTKTRGVTVMGWDEDGKIVLERSIWDAIPVFQQLGVVPAFDAVGA</sequence>
<name>A0A418YR86_9SPHN</name>
<evidence type="ECO:0000313" key="1">
    <source>
        <dbReference type="EMBL" id="RJG54129.1"/>
    </source>
</evidence>
<dbReference type="Proteomes" id="UP000283469">
    <property type="component" value="Unassembled WGS sequence"/>
</dbReference>
<dbReference type="AlphaFoldDB" id="A0A418YR86"/>
<dbReference type="Pfam" id="PF07366">
    <property type="entry name" value="SnoaL"/>
    <property type="match status" value="1"/>
</dbReference>
<protein>
    <recommendedName>
        <fullName evidence="3">SnoaL-like domain-containing protein</fullName>
    </recommendedName>
</protein>
<dbReference type="SUPFAM" id="SSF54427">
    <property type="entry name" value="NTF2-like"/>
    <property type="match status" value="1"/>
</dbReference>
<dbReference type="PANTHER" id="PTHR38436">
    <property type="entry name" value="POLYKETIDE CYCLASE SNOAL-LIKE DOMAIN"/>
    <property type="match status" value="1"/>
</dbReference>
<dbReference type="GO" id="GO:0030638">
    <property type="term" value="P:polyketide metabolic process"/>
    <property type="evidence" value="ECO:0007669"/>
    <property type="project" value="InterPro"/>
</dbReference>
<evidence type="ECO:0008006" key="3">
    <source>
        <dbReference type="Google" id="ProtNLM"/>
    </source>
</evidence>
<dbReference type="InterPro" id="IPR009959">
    <property type="entry name" value="Cyclase_SnoaL-like"/>
</dbReference>
<dbReference type="Gene3D" id="3.10.450.50">
    <property type="match status" value="1"/>
</dbReference>
<accession>A0A418YR86</accession>
<dbReference type="InterPro" id="IPR032710">
    <property type="entry name" value="NTF2-like_dom_sf"/>
</dbReference>
<evidence type="ECO:0000313" key="2">
    <source>
        <dbReference type="Proteomes" id="UP000283469"/>
    </source>
</evidence>
<dbReference type="OrthoDB" id="129343at2"/>
<comment type="caution">
    <text evidence="1">The sequence shown here is derived from an EMBL/GenBank/DDBJ whole genome shotgun (WGS) entry which is preliminary data.</text>
</comment>
<organism evidence="1 2">
    <name type="scientific">Sphingobium terrigena</name>
    <dbReference type="NCBI Taxonomy" id="2304063"/>
    <lineage>
        <taxon>Bacteria</taxon>
        <taxon>Pseudomonadati</taxon>
        <taxon>Pseudomonadota</taxon>
        <taxon>Alphaproteobacteria</taxon>
        <taxon>Sphingomonadales</taxon>
        <taxon>Sphingomonadaceae</taxon>
        <taxon>Sphingobium</taxon>
    </lineage>
</organism>
<dbReference type="EMBL" id="QVRA01000011">
    <property type="protein sequence ID" value="RJG54129.1"/>
    <property type="molecule type" value="Genomic_DNA"/>
</dbReference>
<keyword evidence="2" id="KW-1185">Reference proteome</keyword>
<gene>
    <name evidence="1" type="ORF">D0Z70_13335</name>
</gene>
<dbReference type="PANTHER" id="PTHR38436:SF1">
    <property type="entry name" value="ESTER CYCLASE"/>
    <property type="match status" value="1"/>
</dbReference>